<dbReference type="KEGG" id="asau:88172445"/>
<dbReference type="RefSeq" id="XP_062876505.1">
    <property type="nucleotide sequence ID" value="XM_063020435.1"/>
</dbReference>
<dbReference type="GO" id="GO:0031966">
    <property type="term" value="C:mitochondrial membrane"/>
    <property type="evidence" value="ECO:0007669"/>
    <property type="project" value="UniProtKB-SubCell"/>
</dbReference>
<name>A0AAX4H698_9ASCO</name>
<evidence type="ECO:0000256" key="6">
    <source>
        <dbReference type="ARBA" id="ARBA00023065"/>
    </source>
</evidence>
<evidence type="ECO:0000256" key="9">
    <source>
        <dbReference type="ARBA" id="ARBA00023310"/>
    </source>
</evidence>
<dbReference type="InterPro" id="IPR006808">
    <property type="entry name" value="ATP_synth_F0_gsu_mt"/>
</dbReference>
<evidence type="ECO:0000313" key="11">
    <source>
        <dbReference type="Proteomes" id="UP001338582"/>
    </source>
</evidence>
<dbReference type="Pfam" id="PF04718">
    <property type="entry name" value="ATP-synt_G"/>
    <property type="match status" value="1"/>
</dbReference>
<keyword evidence="11" id="KW-1185">Reference proteome</keyword>
<dbReference type="AlphaFoldDB" id="A0AAX4H698"/>
<evidence type="ECO:0000256" key="3">
    <source>
        <dbReference type="ARBA" id="ARBA00022448"/>
    </source>
</evidence>
<evidence type="ECO:0000256" key="5">
    <source>
        <dbReference type="ARBA" id="ARBA00022781"/>
    </source>
</evidence>
<dbReference type="GO" id="GO:0015986">
    <property type="term" value="P:proton motive force-driven ATP synthesis"/>
    <property type="evidence" value="ECO:0007669"/>
    <property type="project" value="InterPro"/>
</dbReference>
<keyword evidence="4" id="KW-0138">CF(0)</keyword>
<comment type="similarity">
    <text evidence="2">Belongs to the ATPase g subunit family.</text>
</comment>
<evidence type="ECO:0000256" key="7">
    <source>
        <dbReference type="ARBA" id="ARBA00023128"/>
    </source>
</evidence>
<evidence type="ECO:0000256" key="8">
    <source>
        <dbReference type="ARBA" id="ARBA00023136"/>
    </source>
</evidence>
<evidence type="ECO:0008006" key="12">
    <source>
        <dbReference type="Google" id="ProtNLM"/>
    </source>
</evidence>
<sequence length="125" mass="13247">MSAIVTKATGLVNSVVTKSGELANCAVYWGKVGAEMGKIVYKAEGLAPPSQAEFQKVYGSFVKFVKGSDHGAVIAKNFKALGANNKEAAYKLGALGLQCYGFFALGEMIGRRHIVGYPSVHGEHH</sequence>
<dbReference type="EMBL" id="CP138895">
    <property type="protein sequence ID" value="WPK24122.1"/>
    <property type="molecule type" value="Genomic_DNA"/>
</dbReference>
<reference evidence="10 11" key="1">
    <citation type="submission" date="2023-10" db="EMBL/GenBank/DDBJ databases">
        <title>Draft Genome Sequence of Candida saopaulonensis from a very Premature Infant with Sepsis.</title>
        <authorList>
            <person name="Ning Y."/>
            <person name="Dai R."/>
            <person name="Xiao M."/>
            <person name="Xu Y."/>
            <person name="Yan Q."/>
            <person name="Zhang L."/>
        </authorList>
    </citation>
    <scope>NUCLEOTIDE SEQUENCE [LARGE SCALE GENOMIC DNA]</scope>
    <source>
        <strain evidence="10 11">19XY460</strain>
    </source>
</reference>
<keyword evidence="8" id="KW-0472">Membrane</keyword>
<evidence type="ECO:0000256" key="2">
    <source>
        <dbReference type="ARBA" id="ARBA00005699"/>
    </source>
</evidence>
<dbReference type="GO" id="GO:0015078">
    <property type="term" value="F:proton transmembrane transporter activity"/>
    <property type="evidence" value="ECO:0007669"/>
    <property type="project" value="InterPro"/>
</dbReference>
<proteinExistence type="inferred from homology"/>
<evidence type="ECO:0000256" key="4">
    <source>
        <dbReference type="ARBA" id="ARBA00022547"/>
    </source>
</evidence>
<gene>
    <name evidence="10" type="ORF">PUMCH_001380</name>
</gene>
<keyword evidence="9" id="KW-0066">ATP synthesis</keyword>
<organism evidence="10 11">
    <name type="scientific">Australozyma saopauloensis</name>
    <dbReference type="NCBI Taxonomy" id="291208"/>
    <lineage>
        <taxon>Eukaryota</taxon>
        <taxon>Fungi</taxon>
        <taxon>Dikarya</taxon>
        <taxon>Ascomycota</taxon>
        <taxon>Saccharomycotina</taxon>
        <taxon>Pichiomycetes</taxon>
        <taxon>Metschnikowiaceae</taxon>
        <taxon>Australozyma</taxon>
    </lineage>
</organism>
<protein>
    <recommendedName>
        <fullName evidence="12">ATP synthase subunit g, mitochondrial</fullName>
    </recommendedName>
</protein>
<keyword evidence="7" id="KW-0496">Mitochondrion</keyword>
<dbReference type="Proteomes" id="UP001338582">
    <property type="component" value="Chromosome 2"/>
</dbReference>
<evidence type="ECO:0000313" key="10">
    <source>
        <dbReference type="EMBL" id="WPK24122.1"/>
    </source>
</evidence>
<keyword evidence="5" id="KW-0375">Hydrogen ion transport</keyword>
<keyword evidence="3" id="KW-0813">Transport</keyword>
<comment type="subcellular location">
    <subcellularLocation>
        <location evidence="1">Mitochondrion membrane</location>
    </subcellularLocation>
</comment>
<keyword evidence="6" id="KW-0406">Ion transport</keyword>
<evidence type="ECO:0000256" key="1">
    <source>
        <dbReference type="ARBA" id="ARBA00004325"/>
    </source>
</evidence>
<accession>A0AAX4H698</accession>
<dbReference type="GeneID" id="88172445"/>
<dbReference type="GO" id="GO:0045259">
    <property type="term" value="C:proton-transporting ATP synthase complex"/>
    <property type="evidence" value="ECO:0007669"/>
    <property type="project" value="UniProtKB-KW"/>
</dbReference>